<proteinExistence type="predicted"/>
<evidence type="ECO:0000259" key="3">
    <source>
        <dbReference type="PROSITE" id="PS50853"/>
    </source>
</evidence>
<dbReference type="AlphaFoldDB" id="A0AB38YFR0"/>
<dbReference type="SUPFAM" id="SSF55486">
    <property type="entry name" value="Metalloproteases ('zincins'), catalytic domain"/>
    <property type="match status" value="1"/>
</dbReference>
<keyword evidence="1" id="KW-1133">Transmembrane helix</keyword>
<keyword evidence="2" id="KW-0732">Signal</keyword>
<evidence type="ECO:0000256" key="2">
    <source>
        <dbReference type="SAM" id="SignalP"/>
    </source>
</evidence>
<keyword evidence="1" id="KW-0472">Membrane</keyword>
<evidence type="ECO:0000256" key="1">
    <source>
        <dbReference type="SAM" id="Phobius"/>
    </source>
</evidence>
<dbReference type="InterPro" id="IPR024079">
    <property type="entry name" value="MetalloPept_cat_dom_sf"/>
</dbReference>
<feature type="signal peptide" evidence="2">
    <location>
        <begin position="1"/>
        <end position="30"/>
    </location>
</feature>
<keyword evidence="1" id="KW-0812">Transmembrane</keyword>
<dbReference type="PROSITE" id="PS50853">
    <property type="entry name" value="FN3"/>
    <property type="match status" value="1"/>
</dbReference>
<reference evidence="4" key="1">
    <citation type="submission" date="2022-07" db="EMBL/GenBank/DDBJ databases">
        <title>Complete genome sequence of Salinispirillum sp. LH10-3-1 capable of multiple carbohydrate inversion isolated from a soda lake.</title>
        <authorList>
            <person name="Liu J."/>
            <person name="Zhai Y."/>
            <person name="Zhang H."/>
            <person name="Yang H."/>
            <person name="Qu J."/>
            <person name="Li J."/>
        </authorList>
    </citation>
    <scope>NUCLEOTIDE SEQUENCE</scope>
    <source>
        <strain evidence="4">LH 10-3-1</strain>
    </source>
</reference>
<dbReference type="Pfam" id="PF13582">
    <property type="entry name" value="Reprolysin_3"/>
    <property type="match status" value="1"/>
</dbReference>
<feature type="chain" id="PRO_5044231287" evidence="2">
    <location>
        <begin position="31"/>
        <end position="910"/>
    </location>
</feature>
<gene>
    <name evidence="4" type="ORF">NFC81_15380</name>
</gene>
<dbReference type="Gene3D" id="3.40.390.10">
    <property type="entry name" value="Collagenase (Catalytic Domain)"/>
    <property type="match status" value="1"/>
</dbReference>
<feature type="domain" description="Fibronectin type-III" evidence="3">
    <location>
        <begin position="751"/>
        <end position="846"/>
    </location>
</feature>
<organism evidence="4">
    <name type="scientific">Salinispirillum sp. LH 10-3-1</name>
    <dbReference type="NCBI Taxonomy" id="2952525"/>
    <lineage>
        <taxon>Bacteria</taxon>
        <taxon>Pseudomonadati</taxon>
        <taxon>Pseudomonadota</taxon>
        <taxon>Gammaproteobacteria</taxon>
        <taxon>Oceanospirillales</taxon>
        <taxon>Saccharospirillaceae</taxon>
        <taxon>Salinispirillum</taxon>
    </lineage>
</organism>
<sequence length="910" mass="96916">MTSRTSDARSPLLAMVCLACFIGSAATVTASDTGTVIDNVQPSESRVLSLGEGVEHGARPDHVVDRRPIVFSPDLLRGQRRVAASLGTGHDVQFIGGVEEGTGRDFTWRGRVRDRDGQEGSATLTIMGERVSGSFQIEGDHYVLSTSRNGQTWLDRIDPSTLPPQHPPGGPLIEPLSFAALENQVDLMAEPEPGEASGTKVLDIVLFYTEDAYRDLVEYDDEAALRLGIRNAVDIMNTALVDSNVDGRVRLVGLFPAGFNVASSANADLDNLRTDAQANDLRERYSADFVSLVTSRAEYCGLGYMSTTYSSNFLWPYTWVSGRCVVGSTLAHELGHNMGLYHDDVASPRNNSSGTPVQAIEPFAWGHFRANEFTTIMAYGSSCNWRCRSLYQFSDPDILDPVSQLPTGVPNLANNAEVLRRYLPFVERWRSQPASLSTALGLNTGTVSTLGSTVWVAQNRQPRNNAPTVLSGPVFGDEYTELVWQHHHRTDTTLQFAAKAWSGTAQGVLHVLADGVKMQSFQDLNGDWQNLQVAIPAGTNTVTWEWNGNGVEDVWAVGQAMLADVRTGDVPTRISGQIVNQRGEPVSAVNVSFSTDAGGSDVRGQVTTDGNGRFSLEVPHEQTPVAFYRVSGEGVDTAIMPLADSGCIDSGAGCVITASGAKRSLQGELVGAVASDETLALSLRSAGSTATMIADVNVSGAGRAPFAFTGLDALYRWGPLTLVSPGYEPAAIVDGLAVRAGDRTGLTLNLTPTTPKLLNTAVSELTQTSFRVTLRINPAGRATTAELLHSGQALRQAVGAGTGTVTATFTVTGLTCGTVYSVQGQAVNDASRSVQGNARTVRTLACAVGGTDDTSNDEEPLPPTFFGGCSMGDGSSGFDPVLLLLFLGGVLGLFRRKSRRTPRCTLNEPA</sequence>
<accession>A0AB38YFR0</accession>
<dbReference type="RefSeq" id="WP_304995360.1">
    <property type="nucleotide sequence ID" value="NZ_CP101717.1"/>
</dbReference>
<dbReference type="GO" id="GO:0008237">
    <property type="term" value="F:metallopeptidase activity"/>
    <property type="evidence" value="ECO:0007669"/>
    <property type="project" value="InterPro"/>
</dbReference>
<dbReference type="SUPFAM" id="SSF49464">
    <property type="entry name" value="Carboxypeptidase regulatory domain-like"/>
    <property type="match status" value="1"/>
</dbReference>
<dbReference type="InterPro" id="IPR008969">
    <property type="entry name" value="CarboxyPept-like_regulatory"/>
</dbReference>
<feature type="transmembrane region" description="Helical" evidence="1">
    <location>
        <begin position="877"/>
        <end position="894"/>
    </location>
</feature>
<dbReference type="NCBIfam" id="NF033191">
    <property type="entry name" value="JDVT-CTERM"/>
    <property type="match status" value="1"/>
</dbReference>
<dbReference type="EMBL" id="CP101717">
    <property type="protein sequence ID" value="WLD58075.1"/>
    <property type="molecule type" value="Genomic_DNA"/>
</dbReference>
<name>A0AB38YFR0_9GAMM</name>
<evidence type="ECO:0000313" key="4">
    <source>
        <dbReference type="EMBL" id="WLD58075.1"/>
    </source>
</evidence>
<dbReference type="InterPro" id="IPR003961">
    <property type="entry name" value="FN3_dom"/>
</dbReference>
<protein>
    <submittedName>
        <fullName evidence="4">M12 family metallo-peptidase</fullName>
    </submittedName>
</protein>